<dbReference type="Proteomes" id="UP000178570">
    <property type="component" value="Unassembled WGS sequence"/>
</dbReference>
<gene>
    <name evidence="1" type="ORF">A2570_00890</name>
</gene>
<proteinExistence type="predicted"/>
<evidence type="ECO:0008006" key="3">
    <source>
        <dbReference type="Google" id="ProtNLM"/>
    </source>
</evidence>
<organism evidence="1 2">
    <name type="scientific">Candidatus Brennerbacteria bacterium RIFOXYD1_FULL_41_16</name>
    <dbReference type="NCBI Taxonomy" id="1797529"/>
    <lineage>
        <taxon>Bacteria</taxon>
        <taxon>Candidatus Brenneribacteriota</taxon>
    </lineage>
</organism>
<comment type="caution">
    <text evidence="1">The sequence shown here is derived from an EMBL/GenBank/DDBJ whole genome shotgun (WGS) entry which is preliminary data.</text>
</comment>
<evidence type="ECO:0000313" key="1">
    <source>
        <dbReference type="EMBL" id="OGY40674.1"/>
    </source>
</evidence>
<dbReference type="EMBL" id="MHHY01000006">
    <property type="protein sequence ID" value="OGY40674.1"/>
    <property type="molecule type" value="Genomic_DNA"/>
</dbReference>
<accession>A0A1G1XL90</accession>
<dbReference type="STRING" id="1797529.A2570_00890"/>
<reference evidence="1 2" key="1">
    <citation type="journal article" date="2016" name="Nat. Commun.">
        <title>Thousands of microbial genomes shed light on interconnected biogeochemical processes in an aquifer system.</title>
        <authorList>
            <person name="Anantharaman K."/>
            <person name="Brown C.T."/>
            <person name="Hug L.A."/>
            <person name="Sharon I."/>
            <person name="Castelle C.J."/>
            <person name="Probst A.J."/>
            <person name="Thomas B.C."/>
            <person name="Singh A."/>
            <person name="Wilkins M.J."/>
            <person name="Karaoz U."/>
            <person name="Brodie E.L."/>
            <person name="Williams K.H."/>
            <person name="Hubbard S.S."/>
            <person name="Banfield J.F."/>
        </authorList>
    </citation>
    <scope>NUCLEOTIDE SEQUENCE [LARGE SCALE GENOMIC DNA]</scope>
</reference>
<dbReference type="InterPro" id="IPR015947">
    <property type="entry name" value="PUA-like_sf"/>
</dbReference>
<evidence type="ECO:0000313" key="2">
    <source>
        <dbReference type="Proteomes" id="UP000178570"/>
    </source>
</evidence>
<dbReference type="SUPFAM" id="SSF88697">
    <property type="entry name" value="PUA domain-like"/>
    <property type="match status" value="1"/>
</dbReference>
<name>A0A1G1XL90_9BACT</name>
<sequence>MGFKVEFNSIVRIGVPENLEVGKEYEFQNEGSRVYFDEIPIWLLKKDWTAVGEIQIVHQERLGGGSIKAKYKILYLYNPEESEFLTTMFKRMYGWK</sequence>
<dbReference type="AlphaFoldDB" id="A0A1G1XL90"/>
<protein>
    <recommendedName>
        <fullName evidence="3">PilZ domain-containing protein</fullName>
    </recommendedName>
</protein>